<dbReference type="Gene3D" id="6.10.340.10">
    <property type="match status" value="1"/>
</dbReference>
<reference evidence="18 19" key="1">
    <citation type="submission" date="2017-03" db="EMBL/GenBank/DDBJ databases">
        <authorList>
            <person name="Afonso C.L."/>
            <person name="Miller P.J."/>
            <person name="Scott M.A."/>
            <person name="Spackman E."/>
            <person name="Goraichik I."/>
            <person name="Dimitrov K.M."/>
            <person name="Suarez D.L."/>
            <person name="Swayne D.E."/>
        </authorList>
    </citation>
    <scope>NUCLEOTIDE SEQUENCE [LARGE SCALE GENOMIC DNA]</scope>
    <source>
        <strain evidence="18 19">CECT 8620</strain>
    </source>
</reference>
<dbReference type="Pfam" id="PF00512">
    <property type="entry name" value="HisKA"/>
    <property type="match status" value="1"/>
</dbReference>
<keyword evidence="8" id="KW-0547">Nucleotide-binding</keyword>
<dbReference type="Proteomes" id="UP000193862">
    <property type="component" value="Unassembled WGS sequence"/>
</dbReference>
<organism evidence="18 19">
    <name type="scientific">Aquimixticola soesokkakensis</name>
    <dbReference type="NCBI Taxonomy" id="1519096"/>
    <lineage>
        <taxon>Bacteria</taxon>
        <taxon>Pseudomonadati</taxon>
        <taxon>Pseudomonadota</taxon>
        <taxon>Alphaproteobacteria</taxon>
        <taxon>Rhodobacterales</taxon>
        <taxon>Paracoccaceae</taxon>
        <taxon>Aquimixticola</taxon>
    </lineage>
</organism>
<gene>
    <name evidence="18" type="primary">srrB</name>
    <name evidence="18" type="ORF">AQS8620_01629</name>
</gene>
<sequence>MRLFVNTSRIKTDRAKAGQDQADTAGDDGTQGDPAVRDPGAFPATQSDVTARAEGAARSPSRARMGRRMRTEAMMRFARLRRQRRFQNILTIAVVGLGPILALATFLVLGPLDQGAATTPLRATLLADFIYVLIVASLVAQRVVRMVIARRNQSAGSRLHLRLTGVFALLALIPTVTVAVFAVATLNFGLEGWFSERVRNVVGTSMQAAEAYEAEHRDALVADTRGLSNFISDARRQLTLLPDGELRQVLNQGQGLIQRGLREAYVIDSKGEIRARGTRSYLFDYEQPSEADITRAGAGEVVVIRDWDVNEFRALMKISGFADRYLYVTRDVDGAILSLLDDTQQTVKLYTQLENERGRLLFEFGLIYLGFALILILAATWLGLWFAERLARPVGRLTGAAQRVGGGDLDVQVIEEEGNDEIAMLGRIFNQMTRQLKGQRETLLERNDQIDARRRLFDSVLGSVTSGVIGLDVAGQVTLANRSALKLVDIDETRAQGEPLSVAVPEFAPLFDALRASGRETAQDEVRLTRSGHQEILLVRMALRRGESGDPEGYVVAFDDVTSLVSAQRSAAWGDVARRIAHEIKNPLTPIQLSAERIKRRFRRELGEEEAIALEQLTDVIVRQTGDLRRIVDEFSKFARMPEPERRDHDLAELARGAVLLQQNAQPDVKIEFSSDAARYPMSVDATMMGQALTNLIKNAGEAIETLYEKGAPDGHEKRIRVRLERCEFTEEGDSLRKPGVLLVIEDNGIGLPQDRSRLFEPYVTTRDKGTGLGLPIVKKIIEEHGGTLHLSDAQPLDRTAQIGARAEIRLSLEQAEMRVQKQELAV</sequence>
<dbReference type="Gene3D" id="3.30.450.20">
    <property type="entry name" value="PAS domain"/>
    <property type="match status" value="1"/>
</dbReference>
<evidence type="ECO:0000256" key="10">
    <source>
        <dbReference type="ARBA" id="ARBA00022840"/>
    </source>
</evidence>
<dbReference type="InterPro" id="IPR017232">
    <property type="entry name" value="NtrY"/>
</dbReference>
<evidence type="ECO:0000256" key="3">
    <source>
        <dbReference type="ARBA" id="ARBA00012438"/>
    </source>
</evidence>
<feature type="compositionally biased region" description="Low complexity" evidence="14">
    <location>
        <begin position="18"/>
        <end position="33"/>
    </location>
</feature>
<dbReference type="GO" id="GO:0005524">
    <property type="term" value="F:ATP binding"/>
    <property type="evidence" value="ECO:0007669"/>
    <property type="project" value="UniProtKB-KW"/>
</dbReference>
<evidence type="ECO:0000256" key="6">
    <source>
        <dbReference type="ARBA" id="ARBA00022679"/>
    </source>
</evidence>
<evidence type="ECO:0000256" key="5">
    <source>
        <dbReference type="ARBA" id="ARBA00022553"/>
    </source>
</evidence>
<feature type="transmembrane region" description="Helical" evidence="15">
    <location>
        <begin position="121"/>
        <end position="140"/>
    </location>
</feature>
<dbReference type="InterPro" id="IPR003661">
    <property type="entry name" value="HisK_dim/P_dom"/>
</dbReference>
<feature type="region of interest" description="Disordered" evidence="14">
    <location>
        <begin position="1"/>
        <end position="67"/>
    </location>
</feature>
<dbReference type="InterPro" id="IPR005467">
    <property type="entry name" value="His_kinase_dom"/>
</dbReference>
<dbReference type="InterPro" id="IPR004358">
    <property type="entry name" value="Sig_transdc_His_kin-like_C"/>
</dbReference>
<dbReference type="SUPFAM" id="SSF55874">
    <property type="entry name" value="ATPase domain of HSP90 chaperone/DNA topoisomerase II/histidine kinase"/>
    <property type="match status" value="1"/>
</dbReference>
<comment type="subcellular location">
    <subcellularLocation>
        <location evidence="2">Cell membrane</location>
        <topology evidence="2">Multi-pass membrane protein</topology>
    </subcellularLocation>
</comment>
<keyword evidence="13 15" id="KW-0472">Membrane</keyword>
<dbReference type="InterPro" id="IPR000014">
    <property type="entry name" value="PAS"/>
</dbReference>
<evidence type="ECO:0000256" key="8">
    <source>
        <dbReference type="ARBA" id="ARBA00022741"/>
    </source>
</evidence>
<dbReference type="PANTHER" id="PTHR43065">
    <property type="entry name" value="SENSOR HISTIDINE KINASE"/>
    <property type="match status" value="1"/>
</dbReference>
<evidence type="ECO:0000313" key="18">
    <source>
        <dbReference type="EMBL" id="SLN41732.1"/>
    </source>
</evidence>
<evidence type="ECO:0000259" key="16">
    <source>
        <dbReference type="PROSITE" id="PS50109"/>
    </source>
</evidence>
<dbReference type="PIRSF" id="PIRSF037532">
    <property type="entry name" value="STHK_NtrY"/>
    <property type="match status" value="1"/>
</dbReference>
<dbReference type="EMBL" id="FWFS01000005">
    <property type="protein sequence ID" value="SLN41732.1"/>
    <property type="molecule type" value="Genomic_DNA"/>
</dbReference>
<name>A0A1Y5SIY3_9RHOB</name>
<dbReference type="PANTHER" id="PTHR43065:SF10">
    <property type="entry name" value="PEROXIDE STRESS-ACTIVATED HISTIDINE KINASE MAK3"/>
    <property type="match status" value="1"/>
</dbReference>
<keyword evidence="6 18" id="KW-0808">Transferase</keyword>
<dbReference type="SMART" id="SM00387">
    <property type="entry name" value="HATPase_c"/>
    <property type="match status" value="1"/>
</dbReference>
<evidence type="ECO:0000256" key="9">
    <source>
        <dbReference type="ARBA" id="ARBA00022777"/>
    </source>
</evidence>
<evidence type="ECO:0000259" key="17">
    <source>
        <dbReference type="PROSITE" id="PS50885"/>
    </source>
</evidence>
<evidence type="ECO:0000256" key="1">
    <source>
        <dbReference type="ARBA" id="ARBA00000085"/>
    </source>
</evidence>
<dbReference type="GO" id="GO:0006355">
    <property type="term" value="P:regulation of DNA-templated transcription"/>
    <property type="evidence" value="ECO:0007669"/>
    <property type="project" value="InterPro"/>
</dbReference>
<evidence type="ECO:0000256" key="13">
    <source>
        <dbReference type="ARBA" id="ARBA00023136"/>
    </source>
</evidence>
<feature type="transmembrane region" description="Helical" evidence="15">
    <location>
        <begin position="89"/>
        <end position="109"/>
    </location>
</feature>
<dbReference type="SUPFAM" id="SSF47384">
    <property type="entry name" value="Homodimeric domain of signal transducing histidine kinase"/>
    <property type="match status" value="1"/>
</dbReference>
<dbReference type="CDD" id="cd00082">
    <property type="entry name" value="HisKA"/>
    <property type="match status" value="1"/>
</dbReference>
<dbReference type="InterPro" id="IPR036890">
    <property type="entry name" value="HATPase_C_sf"/>
</dbReference>
<keyword evidence="19" id="KW-1185">Reference proteome</keyword>
<dbReference type="InterPro" id="IPR036097">
    <property type="entry name" value="HisK_dim/P_sf"/>
</dbReference>
<dbReference type="InterPro" id="IPR003594">
    <property type="entry name" value="HATPase_dom"/>
</dbReference>
<dbReference type="SUPFAM" id="SSF55785">
    <property type="entry name" value="PYP-like sensor domain (PAS domain)"/>
    <property type="match status" value="1"/>
</dbReference>
<dbReference type="InterPro" id="IPR035965">
    <property type="entry name" value="PAS-like_dom_sf"/>
</dbReference>
<evidence type="ECO:0000313" key="19">
    <source>
        <dbReference type="Proteomes" id="UP000193862"/>
    </source>
</evidence>
<dbReference type="CDD" id="cd00130">
    <property type="entry name" value="PAS"/>
    <property type="match status" value="1"/>
</dbReference>
<dbReference type="Pfam" id="PF00989">
    <property type="entry name" value="PAS"/>
    <property type="match status" value="1"/>
</dbReference>
<dbReference type="PROSITE" id="PS50109">
    <property type="entry name" value="HIS_KIN"/>
    <property type="match status" value="1"/>
</dbReference>
<keyword evidence="7 15" id="KW-0812">Transmembrane</keyword>
<dbReference type="Pfam" id="PF19312">
    <property type="entry name" value="NtrY_N"/>
    <property type="match status" value="1"/>
</dbReference>
<keyword evidence="10" id="KW-0067">ATP-binding</keyword>
<feature type="domain" description="HAMP" evidence="17">
    <location>
        <begin position="388"/>
        <end position="441"/>
    </location>
</feature>
<protein>
    <recommendedName>
        <fullName evidence="3">histidine kinase</fullName>
        <ecNumber evidence="3">2.7.13.3</ecNumber>
    </recommendedName>
</protein>
<evidence type="ECO:0000256" key="11">
    <source>
        <dbReference type="ARBA" id="ARBA00022989"/>
    </source>
</evidence>
<proteinExistence type="predicted"/>
<dbReference type="InterPro" id="IPR045671">
    <property type="entry name" value="NtrY-like_N"/>
</dbReference>
<comment type="catalytic activity">
    <reaction evidence="1">
        <text>ATP + protein L-histidine = ADP + protein N-phospho-L-histidine.</text>
        <dbReference type="EC" id="2.7.13.3"/>
    </reaction>
</comment>
<dbReference type="Pfam" id="PF02518">
    <property type="entry name" value="HATPase_c"/>
    <property type="match status" value="1"/>
</dbReference>
<evidence type="ECO:0000256" key="12">
    <source>
        <dbReference type="ARBA" id="ARBA00023012"/>
    </source>
</evidence>
<dbReference type="InterPro" id="IPR003660">
    <property type="entry name" value="HAMP_dom"/>
</dbReference>
<keyword evidence="4" id="KW-1003">Cell membrane</keyword>
<dbReference type="InterPro" id="IPR013767">
    <property type="entry name" value="PAS_fold"/>
</dbReference>
<dbReference type="SMART" id="SM00388">
    <property type="entry name" value="HisKA"/>
    <property type="match status" value="1"/>
</dbReference>
<dbReference type="CDD" id="cd06225">
    <property type="entry name" value="HAMP"/>
    <property type="match status" value="1"/>
</dbReference>
<dbReference type="PRINTS" id="PR00344">
    <property type="entry name" value="BCTRLSENSOR"/>
</dbReference>
<evidence type="ECO:0000256" key="2">
    <source>
        <dbReference type="ARBA" id="ARBA00004651"/>
    </source>
</evidence>
<dbReference type="SMART" id="SM00304">
    <property type="entry name" value="HAMP"/>
    <property type="match status" value="1"/>
</dbReference>
<feature type="domain" description="Histidine kinase" evidence="16">
    <location>
        <begin position="579"/>
        <end position="815"/>
    </location>
</feature>
<dbReference type="PROSITE" id="PS50885">
    <property type="entry name" value="HAMP"/>
    <property type="match status" value="1"/>
</dbReference>
<keyword evidence="12" id="KW-0902">Two-component regulatory system</keyword>
<dbReference type="Pfam" id="PF00672">
    <property type="entry name" value="HAMP"/>
    <property type="match status" value="1"/>
</dbReference>
<keyword evidence="5" id="KW-0597">Phosphoprotein</keyword>
<dbReference type="SUPFAM" id="SSF158472">
    <property type="entry name" value="HAMP domain-like"/>
    <property type="match status" value="1"/>
</dbReference>
<dbReference type="GO" id="GO:0005886">
    <property type="term" value="C:plasma membrane"/>
    <property type="evidence" value="ECO:0007669"/>
    <property type="project" value="UniProtKB-SubCell"/>
</dbReference>
<dbReference type="Gene3D" id="1.10.287.130">
    <property type="match status" value="1"/>
</dbReference>
<evidence type="ECO:0000256" key="7">
    <source>
        <dbReference type="ARBA" id="ARBA00022692"/>
    </source>
</evidence>
<evidence type="ECO:0000256" key="4">
    <source>
        <dbReference type="ARBA" id="ARBA00022475"/>
    </source>
</evidence>
<dbReference type="FunFam" id="1.10.287.130:FF:000107">
    <property type="entry name" value="Sensor histidine kinase YycG"/>
    <property type="match status" value="1"/>
</dbReference>
<dbReference type="AlphaFoldDB" id="A0A1Y5SIY3"/>
<feature type="transmembrane region" description="Helical" evidence="15">
    <location>
        <begin position="161"/>
        <end position="184"/>
    </location>
</feature>
<keyword evidence="11 15" id="KW-1133">Transmembrane helix</keyword>
<dbReference type="Gene3D" id="3.30.565.10">
    <property type="entry name" value="Histidine kinase-like ATPase, C-terminal domain"/>
    <property type="match status" value="1"/>
</dbReference>
<feature type="transmembrane region" description="Helical" evidence="15">
    <location>
        <begin position="366"/>
        <end position="387"/>
    </location>
</feature>
<accession>A0A1Y5SIY3</accession>
<evidence type="ECO:0000256" key="15">
    <source>
        <dbReference type="SAM" id="Phobius"/>
    </source>
</evidence>
<evidence type="ECO:0000256" key="14">
    <source>
        <dbReference type="SAM" id="MobiDB-lite"/>
    </source>
</evidence>
<keyword evidence="9" id="KW-0418">Kinase</keyword>
<dbReference type="GO" id="GO:0000155">
    <property type="term" value="F:phosphorelay sensor kinase activity"/>
    <property type="evidence" value="ECO:0007669"/>
    <property type="project" value="InterPro"/>
</dbReference>
<dbReference type="EC" id="2.7.13.3" evidence="3"/>